<organism evidence="1">
    <name type="scientific">Rhizophora mucronata</name>
    <name type="common">Asiatic mangrove</name>
    <dbReference type="NCBI Taxonomy" id="61149"/>
    <lineage>
        <taxon>Eukaryota</taxon>
        <taxon>Viridiplantae</taxon>
        <taxon>Streptophyta</taxon>
        <taxon>Embryophyta</taxon>
        <taxon>Tracheophyta</taxon>
        <taxon>Spermatophyta</taxon>
        <taxon>Magnoliopsida</taxon>
        <taxon>eudicotyledons</taxon>
        <taxon>Gunneridae</taxon>
        <taxon>Pentapetalae</taxon>
        <taxon>rosids</taxon>
        <taxon>fabids</taxon>
        <taxon>Malpighiales</taxon>
        <taxon>Rhizophoraceae</taxon>
        <taxon>Rhizophora</taxon>
    </lineage>
</organism>
<reference evidence="1" key="1">
    <citation type="submission" date="2018-02" db="EMBL/GenBank/DDBJ databases">
        <title>Rhizophora mucronata_Transcriptome.</title>
        <authorList>
            <person name="Meera S.P."/>
            <person name="Sreeshan A."/>
            <person name="Augustine A."/>
        </authorList>
    </citation>
    <scope>NUCLEOTIDE SEQUENCE</scope>
    <source>
        <tissue evidence="1">Leaf</tissue>
    </source>
</reference>
<name>A0A2P2R239_RHIMU</name>
<dbReference type="EMBL" id="GGEC01092855">
    <property type="protein sequence ID" value="MBX73339.1"/>
    <property type="molecule type" value="Transcribed_RNA"/>
</dbReference>
<accession>A0A2P2R239</accession>
<sequence>MHRVCYKRIS</sequence>
<protein>
    <submittedName>
        <fullName evidence="1">Uncharacterized protein</fullName>
    </submittedName>
</protein>
<proteinExistence type="predicted"/>
<evidence type="ECO:0000313" key="1">
    <source>
        <dbReference type="EMBL" id="MBX73339.1"/>
    </source>
</evidence>